<evidence type="ECO:0008006" key="3">
    <source>
        <dbReference type="Google" id="ProtNLM"/>
    </source>
</evidence>
<dbReference type="Proteomes" id="UP000003490">
    <property type="component" value="Unassembled WGS sequence"/>
</dbReference>
<organism evidence="1 2">
    <name type="scientific">[Clostridium] leptum DSM 753</name>
    <dbReference type="NCBI Taxonomy" id="428125"/>
    <lineage>
        <taxon>Bacteria</taxon>
        <taxon>Bacillati</taxon>
        <taxon>Bacillota</taxon>
        <taxon>Clostridia</taxon>
        <taxon>Eubacteriales</taxon>
        <taxon>Oscillospiraceae</taxon>
        <taxon>Oscillospiraceae incertae sedis</taxon>
    </lineage>
</organism>
<comment type="caution">
    <text evidence="1">The sequence shown here is derived from an EMBL/GenBank/DDBJ whole genome shotgun (WGS) entry which is preliminary data.</text>
</comment>
<dbReference type="PROSITE" id="PS51257">
    <property type="entry name" value="PROKAR_LIPOPROTEIN"/>
    <property type="match status" value="1"/>
</dbReference>
<gene>
    <name evidence="1" type="ORF">CLOLEP_00286</name>
</gene>
<accession>A7VP09</accession>
<dbReference type="AlphaFoldDB" id="A7VP09"/>
<reference evidence="1 2" key="2">
    <citation type="submission" date="2007-08" db="EMBL/GenBank/DDBJ databases">
        <authorList>
            <person name="Fulton L."/>
            <person name="Clifton S."/>
            <person name="Fulton B."/>
            <person name="Xu J."/>
            <person name="Minx P."/>
            <person name="Pepin K.H."/>
            <person name="Johnson M."/>
            <person name="Thiruvilangam P."/>
            <person name="Bhonagiri V."/>
            <person name="Nash W.E."/>
            <person name="Wang C."/>
            <person name="Mardis E.R."/>
            <person name="Wilson R.K."/>
        </authorList>
    </citation>
    <scope>NUCLEOTIDE SEQUENCE [LARGE SCALE GENOMIC DNA]</scope>
    <source>
        <strain evidence="1 2">DSM 753</strain>
    </source>
</reference>
<name>A7VP09_9FIRM</name>
<evidence type="ECO:0000313" key="2">
    <source>
        <dbReference type="Proteomes" id="UP000003490"/>
    </source>
</evidence>
<dbReference type="HOGENOM" id="CLU_3307384_0_0_9"/>
<protein>
    <recommendedName>
        <fullName evidence="3">Lipoprotein</fullName>
    </recommendedName>
</protein>
<proteinExistence type="predicted"/>
<evidence type="ECO:0000313" key="1">
    <source>
        <dbReference type="EMBL" id="EDO62890.1"/>
    </source>
</evidence>
<sequence length="39" mass="4446">MTRQPEKKDKPESIPLSGLSASCMVQRQSLRFCRKAKPL</sequence>
<reference evidence="1 2" key="1">
    <citation type="submission" date="2007-08" db="EMBL/GenBank/DDBJ databases">
        <title>Draft genome sequence of Clostridium leptum (DSM 753).</title>
        <authorList>
            <person name="Sudarsanam P."/>
            <person name="Ley R."/>
            <person name="Guruge J."/>
            <person name="Turnbaugh P.J."/>
            <person name="Mahowald M."/>
            <person name="Liep D."/>
            <person name="Gordon J."/>
        </authorList>
    </citation>
    <scope>NUCLEOTIDE SEQUENCE [LARGE SCALE GENOMIC DNA]</scope>
    <source>
        <strain evidence="1 2">DSM 753</strain>
    </source>
</reference>
<dbReference type="EMBL" id="ABCB02000011">
    <property type="protein sequence ID" value="EDO62890.1"/>
    <property type="molecule type" value="Genomic_DNA"/>
</dbReference>